<reference evidence="3 4" key="1">
    <citation type="submission" date="2016-10" db="EMBL/GenBank/DDBJ databases">
        <authorList>
            <person name="de Groot N.N."/>
        </authorList>
    </citation>
    <scope>NUCLEOTIDE SEQUENCE [LARGE SCALE GENOMIC DNA]</scope>
    <source>
        <strain evidence="3 4">CGMCC 1.7659</strain>
    </source>
</reference>
<dbReference type="SUPFAM" id="SSF52821">
    <property type="entry name" value="Rhodanese/Cell cycle control phosphatase"/>
    <property type="match status" value="1"/>
</dbReference>
<dbReference type="Proteomes" id="UP000198575">
    <property type="component" value="Unassembled WGS sequence"/>
</dbReference>
<dbReference type="Pfam" id="PF00581">
    <property type="entry name" value="Rhodanese"/>
    <property type="match status" value="1"/>
</dbReference>
<feature type="domain" description="Rhodanese" evidence="2">
    <location>
        <begin position="54"/>
        <end position="144"/>
    </location>
</feature>
<keyword evidence="3" id="KW-0808">Transferase</keyword>
<dbReference type="GO" id="GO:0004792">
    <property type="term" value="F:thiosulfate-cyanide sulfurtransferase activity"/>
    <property type="evidence" value="ECO:0007669"/>
    <property type="project" value="InterPro"/>
</dbReference>
<evidence type="ECO:0000256" key="1">
    <source>
        <dbReference type="SAM" id="Phobius"/>
    </source>
</evidence>
<feature type="transmembrane region" description="Helical" evidence="1">
    <location>
        <begin position="12"/>
        <end position="32"/>
    </location>
</feature>
<protein>
    <submittedName>
        <fullName evidence="3">Rhodanese-related sulfurtransferase</fullName>
    </submittedName>
</protein>
<dbReference type="PANTHER" id="PTHR43031:SF18">
    <property type="entry name" value="RHODANESE-RELATED SULFURTRANSFERASES"/>
    <property type="match status" value="1"/>
</dbReference>
<keyword evidence="1" id="KW-1133">Transmembrane helix</keyword>
<gene>
    <name evidence="3" type="ORF">SAMN05216289_11283</name>
</gene>
<dbReference type="Gene3D" id="3.40.250.10">
    <property type="entry name" value="Rhodanese-like domain"/>
    <property type="match status" value="1"/>
</dbReference>
<dbReference type="InterPro" id="IPR001307">
    <property type="entry name" value="Thiosulphate_STrfase_CS"/>
</dbReference>
<dbReference type="CDD" id="cd00158">
    <property type="entry name" value="RHOD"/>
    <property type="match status" value="1"/>
</dbReference>
<evidence type="ECO:0000313" key="4">
    <source>
        <dbReference type="Proteomes" id="UP000198575"/>
    </source>
</evidence>
<sequence>MSEILHRLPEFIGNHPFLSFGFIGVLVALVALEFGRLTRGYTALTPAGLTQLINRNNALLIDVSSIQDFEQGHIPGARHVAMSQFDPENKDLAKARELPVAVYCKSGQTSGLAAKRLKKAGFTQVYTLEGGLRSWSEAQLPLAKGRA</sequence>
<dbReference type="STRING" id="578942.SAMN05216289_11283"/>
<dbReference type="AlphaFoldDB" id="A0A1I4XX80"/>
<evidence type="ECO:0000313" key="3">
    <source>
        <dbReference type="EMBL" id="SFN29880.1"/>
    </source>
</evidence>
<dbReference type="InterPro" id="IPR036873">
    <property type="entry name" value="Rhodanese-like_dom_sf"/>
</dbReference>
<name>A0A1I4XX80_9GAMM</name>
<dbReference type="RefSeq" id="WP_092407622.1">
    <property type="nucleotide sequence ID" value="NZ_FOVF01000012.1"/>
</dbReference>
<dbReference type="PROSITE" id="PS00380">
    <property type="entry name" value="RHODANESE_1"/>
    <property type="match status" value="1"/>
</dbReference>
<keyword evidence="4" id="KW-1185">Reference proteome</keyword>
<dbReference type="EMBL" id="FOVF01000012">
    <property type="protein sequence ID" value="SFN29880.1"/>
    <property type="molecule type" value="Genomic_DNA"/>
</dbReference>
<evidence type="ECO:0000259" key="2">
    <source>
        <dbReference type="PROSITE" id="PS50206"/>
    </source>
</evidence>
<dbReference type="SMART" id="SM00450">
    <property type="entry name" value="RHOD"/>
    <property type="match status" value="1"/>
</dbReference>
<dbReference type="PROSITE" id="PS50206">
    <property type="entry name" value="RHODANESE_3"/>
    <property type="match status" value="1"/>
</dbReference>
<dbReference type="InterPro" id="IPR001763">
    <property type="entry name" value="Rhodanese-like_dom"/>
</dbReference>
<accession>A0A1I4XX80</accession>
<keyword evidence="1" id="KW-0472">Membrane</keyword>
<keyword evidence="1" id="KW-0812">Transmembrane</keyword>
<proteinExistence type="predicted"/>
<organism evidence="3 4">
    <name type="scientific">Dokdonella immobilis</name>
    <dbReference type="NCBI Taxonomy" id="578942"/>
    <lineage>
        <taxon>Bacteria</taxon>
        <taxon>Pseudomonadati</taxon>
        <taxon>Pseudomonadota</taxon>
        <taxon>Gammaproteobacteria</taxon>
        <taxon>Lysobacterales</taxon>
        <taxon>Rhodanobacteraceae</taxon>
        <taxon>Dokdonella</taxon>
    </lineage>
</organism>
<dbReference type="PANTHER" id="PTHR43031">
    <property type="entry name" value="FAD-DEPENDENT OXIDOREDUCTASE"/>
    <property type="match status" value="1"/>
</dbReference>
<dbReference type="OrthoDB" id="9808735at2"/>
<dbReference type="InterPro" id="IPR050229">
    <property type="entry name" value="GlpE_sulfurtransferase"/>
</dbReference>